<keyword evidence="2" id="KW-0812">Transmembrane</keyword>
<dbReference type="AlphaFoldDB" id="A0A8D8VXS0"/>
<proteinExistence type="predicted"/>
<evidence type="ECO:0000256" key="1">
    <source>
        <dbReference type="SAM" id="MobiDB-lite"/>
    </source>
</evidence>
<reference evidence="3" key="1">
    <citation type="submission" date="2021-05" db="EMBL/GenBank/DDBJ databases">
        <authorList>
            <person name="Alioto T."/>
            <person name="Alioto T."/>
            <person name="Gomez Garrido J."/>
        </authorList>
    </citation>
    <scope>NUCLEOTIDE SEQUENCE</scope>
</reference>
<sequence>MYPYCVLKFIKANQVEAVPSKWLKEFPMQGYDNTCYWPLDFRPNMVQKNVDVERKNCQEFEVKVLGVFTSYIAAKMKLPRAEDTSNLDSDEEIDKRQRKRNPKYEDSSSSDDQADVESHFKINSPPKLKIGKSIQRQKTVTGKLKIHVSLMFEPFLFFLYLVLNIAFNYNDYIAMGVFFTVHLLDKLPSYSH</sequence>
<feature type="region of interest" description="Disordered" evidence="1">
    <location>
        <begin position="83"/>
        <end position="116"/>
    </location>
</feature>
<evidence type="ECO:0000313" key="3">
    <source>
        <dbReference type="EMBL" id="CAG6638448.1"/>
    </source>
</evidence>
<feature type="transmembrane region" description="Helical" evidence="2">
    <location>
        <begin position="146"/>
        <end position="167"/>
    </location>
</feature>
<dbReference type="EMBL" id="HBUF01102696">
    <property type="protein sequence ID" value="CAG6638448.1"/>
    <property type="molecule type" value="Transcribed_RNA"/>
</dbReference>
<name>A0A8D8VXS0_9HEMI</name>
<keyword evidence="2" id="KW-1133">Transmembrane helix</keyword>
<evidence type="ECO:0000256" key="2">
    <source>
        <dbReference type="SAM" id="Phobius"/>
    </source>
</evidence>
<accession>A0A8D8VXS0</accession>
<protein>
    <submittedName>
        <fullName evidence="3">Uncharacterized protein</fullName>
    </submittedName>
</protein>
<organism evidence="3">
    <name type="scientific">Cacopsylla melanoneura</name>
    <dbReference type="NCBI Taxonomy" id="428564"/>
    <lineage>
        <taxon>Eukaryota</taxon>
        <taxon>Metazoa</taxon>
        <taxon>Ecdysozoa</taxon>
        <taxon>Arthropoda</taxon>
        <taxon>Hexapoda</taxon>
        <taxon>Insecta</taxon>
        <taxon>Pterygota</taxon>
        <taxon>Neoptera</taxon>
        <taxon>Paraneoptera</taxon>
        <taxon>Hemiptera</taxon>
        <taxon>Sternorrhyncha</taxon>
        <taxon>Psylloidea</taxon>
        <taxon>Psyllidae</taxon>
        <taxon>Psyllinae</taxon>
        <taxon>Cacopsylla</taxon>
    </lineage>
</organism>
<keyword evidence="2" id="KW-0472">Membrane</keyword>